<evidence type="ECO:0000256" key="9">
    <source>
        <dbReference type="SAM" id="SignalP"/>
    </source>
</evidence>
<dbReference type="InterPro" id="IPR009451">
    <property type="entry name" value="Metamine_DH_Hvc"/>
</dbReference>
<dbReference type="GO" id="GO:0042597">
    <property type="term" value="C:periplasmic space"/>
    <property type="evidence" value="ECO:0007669"/>
    <property type="project" value="UniProtKB-SubCell"/>
</dbReference>
<dbReference type="Proteomes" id="UP000252995">
    <property type="component" value="Unassembled WGS sequence"/>
</dbReference>
<dbReference type="Pfam" id="PF06433">
    <property type="entry name" value="Me-amine-dh_H"/>
    <property type="match status" value="1"/>
</dbReference>
<sequence length="381" mass="40914">MLSTRFALAALAGVLISGTVQAADKFVPEVLTVEERIQPGPNLFVLDQSWDGSSQTVVLSQDDLSVKGNLSFGIVGQMVANSDFSRLYSLSHYAKRITYGPTESVLQEFDVSTLSLLREVVVPEKAAQVAPSNAILKISHDDRYAFIQNATPATSVTVVDLETGSVLQEVPTPGCFGVFPAADSVKFTTVCGDGRFQSFSLAADGRFGSPDSSDKIFDPDKDPVFIVGKRAGDELLFVSFFGTVYRVSDSDKAPRLISKKSFTEGTEGQWAPGGVDVVAYNEAHKVLFVTMHSEAYNGSHKNGAEEVWAVDLASAKVLGRSEVKHLVSLSVTDGEQPVLFGLDEEGVLYRYQVKADAGFALEETNTVEDVGGWAIFSIAGS</sequence>
<gene>
    <name evidence="10" type="ORF">DET50_1431</name>
</gene>
<evidence type="ECO:0000256" key="8">
    <source>
        <dbReference type="PIRSR" id="PIRSR609451-50"/>
    </source>
</evidence>
<dbReference type="SUPFAM" id="SSF50969">
    <property type="entry name" value="YVTN repeat-like/Quinoprotein amine dehydrogenase"/>
    <property type="match status" value="1"/>
</dbReference>
<evidence type="ECO:0000256" key="5">
    <source>
        <dbReference type="ARBA" id="ARBA00022764"/>
    </source>
</evidence>
<dbReference type="EMBL" id="QNRO01000043">
    <property type="protein sequence ID" value="RBP19556.1"/>
    <property type="molecule type" value="Genomic_DNA"/>
</dbReference>
<keyword evidence="6" id="KW-0249">Electron transport</keyword>
<keyword evidence="7" id="KW-0560">Oxidoreductase</keyword>
<dbReference type="InterPro" id="IPR011044">
    <property type="entry name" value="Quino_amine_DH_bsu"/>
</dbReference>
<reference evidence="10 11" key="1">
    <citation type="submission" date="2018-06" db="EMBL/GenBank/DDBJ databases">
        <title>Freshwater and sediment microbial communities from various areas in North America, analyzing microbe dynamics in response to fracking.</title>
        <authorList>
            <person name="Lamendella R."/>
        </authorList>
    </citation>
    <scope>NUCLEOTIDE SEQUENCE [LARGE SCALE GENOMIC DNA]</scope>
    <source>
        <strain evidence="10 11">114J</strain>
    </source>
</reference>
<dbReference type="RefSeq" id="WP_113864294.1">
    <property type="nucleotide sequence ID" value="NZ_QNRO01000043.1"/>
</dbReference>
<comment type="subcellular location">
    <subcellularLocation>
        <location evidence="1">Periplasm</location>
    </subcellularLocation>
</comment>
<evidence type="ECO:0000313" key="11">
    <source>
        <dbReference type="Proteomes" id="UP000252995"/>
    </source>
</evidence>
<feature type="chain" id="PRO_5016670476" evidence="9">
    <location>
        <begin position="23"/>
        <end position="381"/>
    </location>
</feature>
<proteinExistence type="inferred from homology"/>
<evidence type="ECO:0000256" key="2">
    <source>
        <dbReference type="ARBA" id="ARBA00010548"/>
    </source>
</evidence>
<evidence type="ECO:0000256" key="7">
    <source>
        <dbReference type="ARBA" id="ARBA00023002"/>
    </source>
</evidence>
<name>A0A366FZI8_9GAMM</name>
<evidence type="ECO:0000256" key="3">
    <source>
        <dbReference type="ARBA" id="ARBA00022448"/>
    </source>
</evidence>
<comment type="caution">
    <text evidence="10">The sequence shown here is derived from an EMBL/GenBank/DDBJ whole genome shotgun (WGS) entry which is preliminary data.</text>
</comment>
<accession>A0A366FZI8</accession>
<dbReference type="GO" id="GO:0030058">
    <property type="term" value="F:aliphatic amine dehydrogenase activity"/>
    <property type="evidence" value="ECO:0007669"/>
    <property type="project" value="InterPro"/>
</dbReference>
<feature type="signal peptide" evidence="9">
    <location>
        <begin position="1"/>
        <end position="22"/>
    </location>
</feature>
<dbReference type="OrthoDB" id="185182at2"/>
<organism evidence="10 11">
    <name type="scientific">Marinobacter pelagius</name>
    <dbReference type="NCBI Taxonomy" id="379482"/>
    <lineage>
        <taxon>Bacteria</taxon>
        <taxon>Pseudomonadati</taxon>
        <taxon>Pseudomonadota</taxon>
        <taxon>Gammaproteobacteria</taxon>
        <taxon>Pseudomonadales</taxon>
        <taxon>Marinobacteraceae</taxon>
        <taxon>Marinobacter</taxon>
    </lineage>
</organism>
<dbReference type="AlphaFoldDB" id="A0A366FZI8"/>
<dbReference type="Gene3D" id="2.130.10.10">
    <property type="entry name" value="YVTN repeat-like/Quinoprotein amine dehydrogenase"/>
    <property type="match status" value="1"/>
</dbReference>
<keyword evidence="3" id="KW-0813">Transport</keyword>
<evidence type="ECO:0000256" key="4">
    <source>
        <dbReference type="ARBA" id="ARBA00022729"/>
    </source>
</evidence>
<evidence type="ECO:0000256" key="1">
    <source>
        <dbReference type="ARBA" id="ARBA00004418"/>
    </source>
</evidence>
<keyword evidence="8" id="KW-1015">Disulfide bond</keyword>
<evidence type="ECO:0000256" key="6">
    <source>
        <dbReference type="ARBA" id="ARBA00022982"/>
    </source>
</evidence>
<evidence type="ECO:0000313" key="10">
    <source>
        <dbReference type="EMBL" id="RBP19556.1"/>
    </source>
</evidence>
<comment type="similarity">
    <text evidence="2">Belongs to the aromatic amine dehydrogenase heavy chain family.</text>
</comment>
<keyword evidence="4 9" id="KW-0732">Signal</keyword>
<keyword evidence="5" id="KW-0574">Periplasm</keyword>
<protein>
    <submittedName>
        <fullName evidence="10">Methylamine dehydrogenase heavy chain</fullName>
    </submittedName>
</protein>
<dbReference type="InterPro" id="IPR015943">
    <property type="entry name" value="WD40/YVTN_repeat-like_dom_sf"/>
</dbReference>
<feature type="disulfide bond" evidence="8">
    <location>
        <begin position="175"/>
        <end position="191"/>
    </location>
</feature>